<reference evidence="1 2" key="1">
    <citation type="journal article" date="2022" name="Plant J.">
        <title>Chromosome-level genome of Camellia lanceoleosa provides a valuable resource for understanding genome evolution and self-incompatibility.</title>
        <authorList>
            <person name="Gong W."/>
            <person name="Xiao S."/>
            <person name="Wang L."/>
            <person name="Liao Z."/>
            <person name="Chang Y."/>
            <person name="Mo W."/>
            <person name="Hu G."/>
            <person name="Li W."/>
            <person name="Zhao G."/>
            <person name="Zhu H."/>
            <person name="Hu X."/>
            <person name="Ji K."/>
            <person name="Xiang X."/>
            <person name="Song Q."/>
            <person name="Yuan D."/>
            <person name="Jin S."/>
            <person name="Zhang L."/>
        </authorList>
    </citation>
    <scope>NUCLEOTIDE SEQUENCE [LARGE SCALE GENOMIC DNA]</scope>
    <source>
        <strain evidence="1">SQ_2022a</strain>
    </source>
</reference>
<protein>
    <submittedName>
        <fullName evidence="1">Uncharacterized protein</fullName>
    </submittedName>
</protein>
<gene>
    <name evidence="1" type="ORF">LOK49_LG05G00427</name>
</gene>
<evidence type="ECO:0000313" key="1">
    <source>
        <dbReference type="EMBL" id="KAI8013802.1"/>
    </source>
</evidence>
<proteinExistence type="predicted"/>
<dbReference type="EMBL" id="CM045761">
    <property type="protein sequence ID" value="KAI8013802.1"/>
    <property type="molecule type" value="Genomic_DNA"/>
</dbReference>
<dbReference type="Proteomes" id="UP001060215">
    <property type="component" value="Chromosome 4"/>
</dbReference>
<sequence>MASGGVATACYNLSLFELNQLVDFPIISEFMGLVKSDLRAFNHFTVAVNDSNYGREHIVPSIVQFGFVLLESVEEGSSKELGKSNRVMGIEELGIQMLQTLFEVHDMARNEIIKQCKFRVLSLKPEQGLSIIRLLGHLVQRYSYPLLEHVSRLKELLDYFTFMHGNIATHLVTILLPLIKFSRDLRFLMFKHAVWVSASLMLDYIILVVRKAMFNREESVRITATNAIINLILAEKQSKSDGPCSFQESSSQASSQQAKVKEVMYHGLVKVILADPSTTGAVFDFLLPYFLRFYKENEDVPLCVGNCVKSESGKVYIEEPLDYLLSCVSWILLLQPHGKTDHPLDSWACLGFSLTQDNEGGRMLSGESFSCALSKIRKLLRNGNLEG</sequence>
<name>A0ACC0HJQ2_9ERIC</name>
<comment type="caution">
    <text evidence="1">The sequence shown here is derived from an EMBL/GenBank/DDBJ whole genome shotgun (WGS) entry which is preliminary data.</text>
</comment>
<evidence type="ECO:0000313" key="2">
    <source>
        <dbReference type="Proteomes" id="UP001060215"/>
    </source>
</evidence>
<organism evidence="1 2">
    <name type="scientific">Camellia lanceoleosa</name>
    <dbReference type="NCBI Taxonomy" id="1840588"/>
    <lineage>
        <taxon>Eukaryota</taxon>
        <taxon>Viridiplantae</taxon>
        <taxon>Streptophyta</taxon>
        <taxon>Embryophyta</taxon>
        <taxon>Tracheophyta</taxon>
        <taxon>Spermatophyta</taxon>
        <taxon>Magnoliopsida</taxon>
        <taxon>eudicotyledons</taxon>
        <taxon>Gunneridae</taxon>
        <taxon>Pentapetalae</taxon>
        <taxon>asterids</taxon>
        <taxon>Ericales</taxon>
        <taxon>Theaceae</taxon>
        <taxon>Camellia</taxon>
    </lineage>
</organism>
<accession>A0ACC0HJQ2</accession>
<keyword evidence="2" id="KW-1185">Reference proteome</keyword>